<dbReference type="InterPro" id="IPR043128">
    <property type="entry name" value="Rev_trsase/Diguanyl_cyclase"/>
</dbReference>
<evidence type="ECO:0000256" key="1">
    <source>
        <dbReference type="SAM" id="Phobius"/>
    </source>
</evidence>
<evidence type="ECO:0000259" key="3">
    <source>
        <dbReference type="PROSITE" id="PS50887"/>
    </source>
</evidence>
<evidence type="ECO:0000313" key="4">
    <source>
        <dbReference type="EMBL" id="UOM52313.1"/>
    </source>
</evidence>
<evidence type="ECO:0000313" key="5">
    <source>
        <dbReference type="Proteomes" id="UP000829708"/>
    </source>
</evidence>
<feature type="domain" description="EAL" evidence="2">
    <location>
        <begin position="485"/>
        <end position="740"/>
    </location>
</feature>
<keyword evidence="1" id="KW-0812">Transmembrane</keyword>
<dbReference type="InterPro" id="IPR035919">
    <property type="entry name" value="EAL_sf"/>
</dbReference>
<dbReference type="InterPro" id="IPR050706">
    <property type="entry name" value="Cyclic-di-GMP_PDE-like"/>
</dbReference>
<dbReference type="SUPFAM" id="SSF55073">
    <property type="entry name" value="Nucleotide cyclase"/>
    <property type="match status" value="1"/>
</dbReference>
<keyword evidence="1" id="KW-1133">Transmembrane helix</keyword>
<dbReference type="RefSeq" id="WP_244774479.1">
    <property type="nucleotide sequence ID" value="NZ_CP094929.1"/>
</dbReference>
<dbReference type="PROSITE" id="PS50887">
    <property type="entry name" value="GGDEF"/>
    <property type="match status" value="1"/>
</dbReference>
<keyword evidence="1" id="KW-0472">Membrane</keyword>
<organism evidence="4 5">
    <name type="scientific">Sphaerochaeta associata</name>
    <dbReference type="NCBI Taxonomy" id="1129264"/>
    <lineage>
        <taxon>Bacteria</taxon>
        <taxon>Pseudomonadati</taxon>
        <taxon>Spirochaetota</taxon>
        <taxon>Spirochaetia</taxon>
        <taxon>Spirochaetales</taxon>
        <taxon>Sphaerochaetaceae</taxon>
        <taxon>Sphaerochaeta</taxon>
    </lineage>
</organism>
<dbReference type="PROSITE" id="PS50883">
    <property type="entry name" value="EAL"/>
    <property type="match status" value="1"/>
</dbReference>
<feature type="domain" description="GGDEF" evidence="3">
    <location>
        <begin position="347"/>
        <end position="476"/>
    </location>
</feature>
<dbReference type="Gene3D" id="3.30.70.270">
    <property type="match status" value="1"/>
</dbReference>
<reference evidence="5" key="1">
    <citation type="journal article" date="2024" name="J Bioinform Genom">
        <title>Complete genome sequence of the type strain bacterium Sphaerochaeta associata GLS2t (VKM B-2742)t.</title>
        <authorList>
            <person name="Troshina O.Y."/>
            <person name="Tepeeva A.N."/>
            <person name="Arzamasceva V.O."/>
            <person name="Whitman W.B."/>
            <person name="Varghese N."/>
            <person name="Shapiro N."/>
            <person name="Woyke T."/>
            <person name="Kripides N.C."/>
            <person name="Vasilenko O.V."/>
        </authorList>
    </citation>
    <scope>NUCLEOTIDE SEQUENCE [LARGE SCALE GENOMIC DNA]</scope>
    <source>
        <strain evidence="5">GLS2T</strain>
    </source>
</reference>
<dbReference type="PANTHER" id="PTHR33121">
    <property type="entry name" value="CYCLIC DI-GMP PHOSPHODIESTERASE PDEF"/>
    <property type="match status" value="1"/>
</dbReference>
<feature type="transmembrane region" description="Helical" evidence="1">
    <location>
        <begin position="20"/>
        <end position="44"/>
    </location>
</feature>
<dbReference type="Proteomes" id="UP000829708">
    <property type="component" value="Chromosome"/>
</dbReference>
<dbReference type="SUPFAM" id="SSF141868">
    <property type="entry name" value="EAL domain-like"/>
    <property type="match status" value="1"/>
</dbReference>
<keyword evidence="5" id="KW-1185">Reference proteome</keyword>
<protein>
    <submittedName>
        <fullName evidence="4">Bifunctional diguanylate cyclase/phosphodiesterase</fullName>
    </submittedName>
</protein>
<gene>
    <name evidence="4" type="ORF">MUG09_05935</name>
</gene>
<dbReference type="SMART" id="SM00052">
    <property type="entry name" value="EAL"/>
    <property type="match status" value="1"/>
</dbReference>
<dbReference type="InterPro" id="IPR001633">
    <property type="entry name" value="EAL_dom"/>
</dbReference>
<dbReference type="Pfam" id="PF00563">
    <property type="entry name" value="EAL"/>
    <property type="match status" value="1"/>
</dbReference>
<name>A0ABY4DDI3_9SPIR</name>
<dbReference type="Pfam" id="PF00990">
    <property type="entry name" value="GGDEF"/>
    <property type="match status" value="1"/>
</dbReference>
<sequence length="746" mass="83993">MLDFPKNKKTLSSWKSFIVPSLLILVLFLAAGLLVINALSTFYYQERVQEASLLAKSYTSVLSTVIDAEHQLDLQLRSTLKVAGVIMSKYTEPISNAQLATMAENLDIDVIYLYDSNLTITHSSDDKYIGWITPASHPVRDFYESTEQFRAEEIRADTESGVLYKYGYYRFDDGRMVQVGILASNIEELYAQFEPQYIVERLSKDATHTRLAFLGPEGKVIAATDSSLRGSVLHPDTIGLPISANSYIKTGWEGRNYLALHLPITLKEAFAGSLVLYYDLTQMEKLILRLTIIISLTLLVFYLLFAYSLFTVYKKNRRILHLAYLDELTGLPNLRNYHAYLEELRCQHLALIVLNPLNFRLVNILYGYDHGNSVLIQIGRHLREISMQKQNLQPFRLSDDRFLVVIKDEASLDHLLAICQELLCIKEDTNLVGSIAVSIGLVQSTGPSHDATRLLKEALIALNSTSDSHLIQAYNTELEEKLIRVDAIEQEIKQALGGEEGIISLVFQPIYDGDVGQIVSFEALARMKSKKLGVIHPLEFIAIAEKRQLIIALGQKILSLACDFITQLRMRGIYEVSVAVNVSALQLMEDSFISHIVNLSKEKQIPLTQLEVELTESVFAQDLQFIATQLEELRALGILVAIDDFGTGYSSLSRLETLPIDYLKLDRSFVEKLQNSGEHGFVSDIISLAHHIDKLVIAEGVETEEQEEELQKLGCDYMQGYLYSRPVPAEQALDLLLAAENNDEQP</sequence>
<dbReference type="InterPro" id="IPR029787">
    <property type="entry name" value="Nucleotide_cyclase"/>
</dbReference>
<feature type="transmembrane region" description="Helical" evidence="1">
    <location>
        <begin position="286"/>
        <end position="310"/>
    </location>
</feature>
<evidence type="ECO:0000259" key="2">
    <source>
        <dbReference type="PROSITE" id="PS50883"/>
    </source>
</evidence>
<dbReference type="EMBL" id="CP094929">
    <property type="protein sequence ID" value="UOM52313.1"/>
    <property type="molecule type" value="Genomic_DNA"/>
</dbReference>
<dbReference type="Gene3D" id="3.20.20.450">
    <property type="entry name" value="EAL domain"/>
    <property type="match status" value="1"/>
</dbReference>
<proteinExistence type="predicted"/>
<dbReference type="CDD" id="cd01948">
    <property type="entry name" value="EAL"/>
    <property type="match status" value="1"/>
</dbReference>
<dbReference type="PANTHER" id="PTHR33121:SF79">
    <property type="entry name" value="CYCLIC DI-GMP PHOSPHODIESTERASE PDED-RELATED"/>
    <property type="match status" value="1"/>
</dbReference>
<dbReference type="InterPro" id="IPR000160">
    <property type="entry name" value="GGDEF_dom"/>
</dbReference>
<accession>A0ABY4DDI3</accession>
<dbReference type="SMART" id="SM00267">
    <property type="entry name" value="GGDEF"/>
    <property type="match status" value="1"/>
</dbReference>